<dbReference type="AlphaFoldDB" id="A0A1J4JXM2"/>
<evidence type="ECO:0000313" key="5">
    <source>
        <dbReference type="Proteomes" id="UP000179807"/>
    </source>
</evidence>
<dbReference type="InterPro" id="IPR018359">
    <property type="entry name" value="Bromodomain_CS"/>
</dbReference>
<dbReference type="InterPro" id="IPR052442">
    <property type="entry name" value="Env_Response_Regulator"/>
</dbReference>
<dbReference type="Gene3D" id="1.20.920.10">
    <property type="entry name" value="Bromodomain-like"/>
    <property type="match status" value="1"/>
</dbReference>
<evidence type="ECO:0000259" key="3">
    <source>
        <dbReference type="PROSITE" id="PS50014"/>
    </source>
</evidence>
<dbReference type="SUPFAM" id="SSF47370">
    <property type="entry name" value="Bromodomain"/>
    <property type="match status" value="1"/>
</dbReference>
<dbReference type="CDD" id="cd04369">
    <property type="entry name" value="Bromodomain"/>
    <property type="match status" value="1"/>
</dbReference>
<dbReference type="Pfam" id="PF00439">
    <property type="entry name" value="Bromodomain"/>
    <property type="match status" value="1"/>
</dbReference>
<reference evidence="4" key="1">
    <citation type="submission" date="2016-10" db="EMBL/GenBank/DDBJ databases">
        <authorList>
            <person name="Benchimol M."/>
            <person name="Almeida L.G."/>
            <person name="Vasconcelos A.T."/>
            <person name="Perreira-Neves A."/>
            <person name="Rosa I.A."/>
            <person name="Tasca T."/>
            <person name="Bogo M.R."/>
            <person name="de Souza W."/>
        </authorList>
    </citation>
    <scope>NUCLEOTIDE SEQUENCE [LARGE SCALE GENOMIC DNA]</scope>
    <source>
        <strain evidence="4">K</strain>
    </source>
</reference>
<evidence type="ECO:0000313" key="4">
    <source>
        <dbReference type="EMBL" id="OHT03739.1"/>
    </source>
</evidence>
<dbReference type="EMBL" id="MLAK01000816">
    <property type="protein sequence ID" value="OHT03739.1"/>
    <property type="molecule type" value="Genomic_DNA"/>
</dbReference>
<keyword evidence="5" id="KW-1185">Reference proteome</keyword>
<evidence type="ECO:0000256" key="2">
    <source>
        <dbReference type="PROSITE-ProRule" id="PRU00035"/>
    </source>
</evidence>
<dbReference type="InterPro" id="IPR001487">
    <property type="entry name" value="Bromodomain"/>
</dbReference>
<dbReference type="PANTHER" id="PTHR46136:SF1">
    <property type="entry name" value="TRANSCRIPTION FACTOR GTE11-RELATED"/>
    <property type="match status" value="1"/>
</dbReference>
<proteinExistence type="predicted"/>
<evidence type="ECO:0000256" key="1">
    <source>
        <dbReference type="ARBA" id="ARBA00023117"/>
    </source>
</evidence>
<dbReference type="PROSITE" id="PS50014">
    <property type="entry name" value="BROMODOMAIN_2"/>
    <property type="match status" value="1"/>
</dbReference>
<dbReference type="PRINTS" id="PR00503">
    <property type="entry name" value="BROMODOMAIN"/>
</dbReference>
<keyword evidence="1 2" id="KW-0103">Bromodomain</keyword>
<protein>
    <submittedName>
        <fullName evidence="4">Bromodomain containing protein</fullName>
    </submittedName>
</protein>
<dbReference type="PROSITE" id="PS00633">
    <property type="entry name" value="BROMODOMAIN_1"/>
    <property type="match status" value="1"/>
</dbReference>
<dbReference type="InterPro" id="IPR036427">
    <property type="entry name" value="Bromodomain-like_sf"/>
</dbReference>
<dbReference type="RefSeq" id="XP_068356875.1">
    <property type="nucleotide sequence ID" value="XM_068493174.1"/>
</dbReference>
<dbReference type="OrthoDB" id="332390at2759"/>
<gene>
    <name evidence="4" type="ORF">TRFO_06577</name>
</gene>
<dbReference type="Proteomes" id="UP000179807">
    <property type="component" value="Unassembled WGS sequence"/>
</dbReference>
<dbReference type="GeneID" id="94827878"/>
<dbReference type="SMART" id="SM00297">
    <property type="entry name" value="BROMO"/>
    <property type="match status" value="1"/>
</dbReference>
<name>A0A1J4JXM2_9EUKA</name>
<organism evidence="4 5">
    <name type="scientific">Tritrichomonas foetus</name>
    <dbReference type="NCBI Taxonomy" id="1144522"/>
    <lineage>
        <taxon>Eukaryota</taxon>
        <taxon>Metamonada</taxon>
        <taxon>Parabasalia</taxon>
        <taxon>Tritrichomonadida</taxon>
        <taxon>Tritrichomonadidae</taxon>
        <taxon>Tritrichomonas</taxon>
    </lineage>
</organism>
<dbReference type="PANTHER" id="PTHR46136">
    <property type="entry name" value="TRANSCRIPTION FACTOR GTE8"/>
    <property type="match status" value="1"/>
</dbReference>
<accession>A0A1J4JXM2</accession>
<feature type="domain" description="Bromo" evidence="3">
    <location>
        <begin position="21"/>
        <end position="94"/>
    </location>
</feature>
<dbReference type="VEuPathDB" id="TrichDB:TRFO_06577"/>
<comment type="caution">
    <text evidence="4">The sequence shown here is derived from an EMBL/GenBank/DDBJ whole genome shotgun (WGS) entry which is preliminary data.</text>
</comment>
<sequence length="242" mass="27899">MKMKFVFDQTKALTEIIDDLLTHPIAQIFSIPVDPELDEVPDYLEKVKNPMDLNTVRQKIVDGKYNGSIDDFKNDVNQIWENAEIYHGRPSLEVFMADRLKKIFTRKLEAVETKAHEDWSNEYTKCQMALCHLFKAQPAPYLSQFNLTADMEILVPERRMARSWLSAEDTQAFAHMFKFVDDPATIWKIIKILSENEQGIDFSEDDIKINLSALSQRTLRLLKGFATEITPQRVSSSSPAKP</sequence>